<proteinExistence type="inferred from homology"/>
<evidence type="ECO:0000256" key="8">
    <source>
        <dbReference type="ARBA" id="ARBA00023136"/>
    </source>
</evidence>
<dbReference type="GO" id="GO:0015174">
    <property type="term" value="F:basic amino acid transmembrane transporter activity"/>
    <property type="evidence" value="ECO:0007669"/>
    <property type="project" value="UniProtKB-ARBA"/>
</dbReference>
<feature type="region of interest" description="Disordered" evidence="10">
    <location>
        <begin position="110"/>
        <end position="131"/>
    </location>
</feature>
<comment type="subcellular location">
    <subcellularLocation>
        <location evidence="2">Endomembrane system</location>
        <topology evidence="2">Multi-pass membrane protein</topology>
    </subcellularLocation>
    <subcellularLocation>
        <location evidence="1">Vacuole</location>
    </subcellularLocation>
</comment>
<keyword evidence="8 11" id="KW-0472">Membrane</keyword>
<accession>A0A194VGL9</accession>
<dbReference type="EMBL" id="KN714865">
    <property type="protein sequence ID" value="KUI63160.1"/>
    <property type="molecule type" value="Genomic_DNA"/>
</dbReference>
<evidence type="ECO:0000313" key="12">
    <source>
        <dbReference type="EMBL" id="KUI63160.1"/>
    </source>
</evidence>
<comment type="similarity">
    <text evidence="9">Belongs to the laat-1 family.</text>
</comment>
<organism evidence="12 13">
    <name type="scientific">Cytospora mali</name>
    <name type="common">Apple Valsa canker fungus</name>
    <name type="synonym">Valsa mali</name>
    <dbReference type="NCBI Taxonomy" id="578113"/>
    <lineage>
        <taxon>Eukaryota</taxon>
        <taxon>Fungi</taxon>
        <taxon>Dikarya</taxon>
        <taxon>Ascomycota</taxon>
        <taxon>Pezizomycotina</taxon>
        <taxon>Sordariomycetes</taxon>
        <taxon>Sordariomycetidae</taxon>
        <taxon>Diaporthales</taxon>
        <taxon>Cytosporaceae</taxon>
        <taxon>Cytospora</taxon>
    </lineage>
</organism>
<dbReference type="GO" id="GO:0098588">
    <property type="term" value="C:bounding membrane of organelle"/>
    <property type="evidence" value="ECO:0007669"/>
    <property type="project" value="UniProtKB-ARBA"/>
</dbReference>
<dbReference type="SMART" id="SM00679">
    <property type="entry name" value="CTNS"/>
    <property type="match status" value="2"/>
</dbReference>
<evidence type="ECO:0000256" key="10">
    <source>
        <dbReference type="SAM" id="MobiDB-lite"/>
    </source>
</evidence>
<evidence type="ECO:0000313" key="13">
    <source>
        <dbReference type="Proteomes" id="UP000078576"/>
    </source>
</evidence>
<dbReference type="Pfam" id="PF04193">
    <property type="entry name" value="PQ-loop"/>
    <property type="match status" value="2"/>
</dbReference>
<keyword evidence="4" id="KW-0926">Vacuole</keyword>
<evidence type="ECO:0000256" key="2">
    <source>
        <dbReference type="ARBA" id="ARBA00004127"/>
    </source>
</evidence>
<dbReference type="OrthoDB" id="8048523at2759"/>
<name>A0A194VGL9_CYTMA</name>
<dbReference type="FunFam" id="1.20.1280.290:FF:000011">
    <property type="entry name" value="PQ loop repeat protein"/>
    <property type="match status" value="1"/>
</dbReference>
<dbReference type="AlphaFoldDB" id="A0A194VGL9"/>
<feature type="region of interest" description="Disordered" evidence="10">
    <location>
        <begin position="277"/>
        <end position="311"/>
    </location>
</feature>
<protein>
    <submittedName>
        <fullName evidence="12">Vacuolar amino acid transporter YPQ3</fullName>
    </submittedName>
</protein>
<evidence type="ECO:0000256" key="6">
    <source>
        <dbReference type="ARBA" id="ARBA00022737"/>
    </source>
</evidence>
<reference evidence="13" key="1">
    <citation type="submission" date="2014-12" db="EMBL/GenBank/DDBJ databases">
        <title>Genome Sequence of Valsa Canker Pathogens Uncovers a Specific Adaption of Colonization on Woody Bark.</title>
        <authorList>
            <person name="Yin Z."/>
            <person name="Liu H."/>
            <person name="Gao X."/>
            <person name="Li Z."/>
            <person name="Song N."/>
            <person name="Ke X."/>
            <person name="Dai Q."/>
            <person name="Wu Y."/>
            <person name="Sun Y."/>
            <person name="Xu J.-R."/>
            <person name="Kang Z.K."/>
            <person name="Wang L."/>
            <person name="Huang L."/>
        </authorList>
    </citation>
    <scope>NUCLEOTIDE SEQUENCE [LARGE SCALE GENOMIC DNA]</scope>
    <source>
        <strain evidence="13">SXYL134</strain>
    </source>
</reference>
<dbReference type="GO" id="GO:0015179">
    <property type="term" value="F:L-amino acid transmembrane transporter activity"/>
    <property type="evidence" value="ECO:0007669"/>
    <property type="project" value="UniProtKB-ARBA"/>
</dbReference>
<evidence type="ECO:0000256" key="4">
    <source>
        <dbReference type="ARBA" id="ARBA00022554"/>
    </source>
</evidence>
<dbReference type="GO" id="GO:0005773">
    <property type="term" value="C:vacuole"/>
    <property type="evidence" value="ECO:0007669"/>
    <property type="project" value="UniProtKB-SubCell"/>
</dbReference>
<dbReference type="Proteomes" id="UP000078576">
    <property type="component" value="Unassembled WGS sequence"/>
</dbReference>
<gene>
    <name evidence="12" type="ORF">VP1G_10280</name>
</gene>
<dbReference type="STRING" id="694573.A0A194VGL9"/>
<feature type="transmembrane region" description="Helical" evidence="11">
    <location>
        <begin position="237"/>
        <end position="257"/>
    </location>
</feature>
<dbReference type="GO" id="GO:0012505">
    <property type="term" value="C:endomembrane system"/>
    <property type="evidence" value="ECO:0007669"/>
    <property type="project" value="UniProtKB-SubCell"/>
</dbReference>
<feature type="transmembrane region" description="Helical" evidence="11">
    <location>
        <begin position="12"/>
        <end position="31"/>
    </location>
</feature>
<evidence type="ECO:0000256" key="7">
    <source>
        <dbReference type="ARBA" id="ARBA00022989"/>
    </source>
</evidence>
<dbReference type="GO" id="GO:0034488">
    <property type="term" value="P:basic amino acid transmembrane export from vacuole"/>
    <property type="evidence" value="ECO:0007669"/>
    <property type="project" value="UniProtKB-ARBA"/>
</dbReference>
<keyword evidence="5 11" id="KW-0812">Transmembrane</keyword>
<keyword evidence="3" id="KW-0813">Transport</keyword>
<feature type="compositionally biased region" description="Acidic residues" evidence="10">
    <location>
        <begin position="279"/>
        <end position="289"/>
    </location>
</feature>
<dbReference type="GO" id="GO:0015101">
    <property type="term" value="F:organic cation transmembrane transporter activity"/>
    <property type="evidence" value="ECO:0007669"/>
    <property type="project" value="UniProtKB-ARBA"/>
</dbReference>
<dbReference type="Gene3D" id="1.20.1280.290">
    <property type="match status" value="2"/>
</dbReference>
<keyword evidence="13" id="KW-1185">Reference proteome</keyword>
<evidence type="ECO:0000256" key="5">
    <source>
        <dbReference type="ARBA" id="ARBA00022692"/>
    </source>
</evidence>
<dbReference type="PANTHER" id="PTHR16201">
    <property type="entry name" value="SEVEN TRANSMEMBRANE PROTEIN 1-RELATED"/>
    <property type="match status" value="1"/>
</dbReference>
<keyword evidence="6" id="KW-0677">Repeat</keyword>
<dbReference type="GO" id="GO:0034490">
    <property type="term" value="P:basic amino acid transmembrane import into vacuole"/>
    <property type="evidence" value="ECO:0007669"/>
    <property type="project" value="UniProtKB-ARBA"/>
</dbReference>
<feature type="compositionally biased region" description="Basic and acidic residues" evidence="10">
    <location>
        <begin position="290"/>
        <end position="311"/>
    </location>
</feature>
<dbReference type="InterPro" id="IPR006603">
    <property type="entry name" value="PQ-loop_rpt"/>
</dbReference>
<sequence>MAPPTEPLNLDIDAISGICGSISIACWVVVFSPQIIENFRRRAADGLSLHFVIIWLLGDVFNILGAVLQGVLPTMIILAIYYTIADVVLLGQCFYYRGFTWKDEAVPPAPKKRNHHANGENGFGNGTAPNERTSLLERRDSDWSDSLIHVNPVVPIVEPSAPPPPPATLLQAIAWNTVAVIMLLLNWRRKSTEGLSMLFFLFACLGNLTYALSIFAFDPKCYEDDNGCKPGEARRIYGQYILLNSSWLAGSVGTLCLDMGVFIQFFMYNKGDDVVNDTATEDNDEDEERSIDGERWDQRPVLERNQSEWST</sequence>
<feature type="transmembrane region" description="Helical" evidence="11">
    <location>
        <begin position="197"/>
        <end position="217"/>
    </location>
</feature>
<evidence type="ECO:0000256" key="3">
    <source>
        <dbReference type="ARBA" id="ARBA00022448"/>
    </source>
</evidence>
<dbReference type="InterPro" id="IPR051415">
    <property type="entry name" value="LAAT-1"/>
</dbReference>
<keyword evidence="7 11" id="KW-1133">Transmembrane helix</keyword>
<feature type="transmembrane region" description="Helical" evidence="11">
    <location>
        <begin position="52"/>
        <end position="82"/>
    </location>
</feature>
<dbReference type="PANTHER" id="PTHR16201:SF35">
    <property type="entry name" value="VACUOLAR AMINO ACID TRANSPORTER YPQ1-RELATED"/>
    <property type="match status" value="1"/>
</dbReference>
<evidence type="ECO:0000256" key="9">
    <source>
        <dbReference type="ARBA" id="ARBA00038039"/>
    </source>
</evidence>
<evidence type="ECO:0000256" key="1">
    <source>
        <dbReference type="ARBA" id="ARBA00004116"/>
    </source>
</evidence>
<evidence type="ECO:0000256" key="11">
    <source>
        <dbReference type="SAM" id="Phobius"/>
    </source>
</evidence>